<accession>G7W9V7</accession>
<evidence type="ECO:0000313" key="2">
    <source>
        <dbReference type="Proteomes" id="UP000006346"/>
    </source>
</evidence>
<dbReference type="Proteomes" id="UP000006346">
    <property type="component" value="Chromosome"/>
</dbReference>
<dbReference type="AlphaFoldDB" id="G7W9V7"/>
<organism evidence="1 2">
    <name type="scientific">Desulfosporosinus orientis (strain ATCC 19365 / DSM 765 / NCIMB 8382 / VKM B-1628 / Singapore I)</name>
    <name type="common">Desulfotomaculum orientis</name>
    <dbReference type="NCBI Taxonomy" id="768706"/>
    <lineage>
        <taxon>Bacteria</taxon>
        <taxon>Bacillati</taxon>
        <taxon>Bacillota</taxon>
        <taxon>Clostridia</taxon>
        <taxon>Eubacteriales</taxon>
        <taxon>Desulfitobacteriaceae</taxon>
        <taxon>Desulfosporosinus</taxon>
    </lineage>
</organism>
<keyword evidence="2" id="KW-1185">Reference proteome</keyword>
<name>G7W9V7_DESOD</name>
<reference evidence="2" key="1">
    <citation type="submission" date="2011-11" db="EMBL/GenBank/DDBJ databases">
        <title>Complete sequence of Desulfosporosinus orientis DSM 765.</title>
        <authorList>
            <person name="Lucas S."/>
            <person name="Han J."/>
            <person name="Lapidus A."/>
            <person name="Cheng J.-F."/>
            <person name="Goodwin L."/>
            <person name="Pitluck S."/>
            <person name="Peters L."/>
            <person name="Ovchinnikova G."/>
            <person name="Teshima H."/>
            <person name="Detter J.C."/>
            <person name="Han C."/>
            <person name="Tapia R."/>
            <person name="Land M."/>
            <person name="Hauser L."/>
            <person name="Kyrpides N."/>
            <person name="Ivanova N."/>
            <person name="Pagani I."/>
            <person name="Pester M."/>
            <person name="Spring S."/>
            <person name="Ollivier B."/>
            <person name="Rattei T."/>
            <person name="Klenk H.-P."/>
            <person name="Wagner M."/>
            <person name="Loy A."/>
            <person name="Woyke T."/>
        </authorList>
    </citation>
    <scope>NUCLEOTIDE SEQUENCE [LARGE SCALE GENOMIC DNA]</scope>
    <source>
        <strain evidence="2">ATCC 19365 / DSM 765 / NCIMB 8382 / VKM B-1628</strain>
    </source>
</reference>
<dbReference type="PATRIC" id="fig|768706.3.peg.5391"/>
<proteinExistence type="predicted"/>
<reference evidence="1 2" key="2">
    <citation type="journal article" date="2012" name="J. Bacteriol.">
        <title>Complete genome sequences of Desulfosporosinus orientis DSM765T, Desulfosporosinus youngiae DSM17734T, Desulfosporosinus meridiei DSM13257T, and Desulfosporosinus acidiphilus DSM22704T.</title>
        <authorList>
            <person name="Pester M."/>
            <person name="Brambilla E."/>
            <person name="Alazard D."/>
            <person name="Rattei T."/>
            <person name="Weinmaier T."/>
            <person name="Han J."/>
            <person name="Lucas S."/>
            <person name="Lapidus A."/>
            <person name="Cheng J.F."/>
            <person name="Goodwin L."/>
            <person name="Pitluck S."/>
            <person name="Peters L."/>
            <person name="Ovchinnikova G."/>
            <person name="Teshima H."/>
            <person name="Detter J.C."/>
            <person name="Han C.S."/>
            <person name="Tapia R."/>
            <person name="Land M.L."/>
            <person name="Hauser L."/>
            <person name="Kyrpides N.C."/>
            <person name="Ivanova N.N."/>
            <person name="Pagani I."/>
            <person name="Huntmann M."/>
            <person name="Wei C.L."/>
            <person name="Davenport K.W."/>
            <person name="Daligault H."/>
            <person name="Chain P.S."/>
            <person name="Chen A."/>
            <person name="Mavromatis K."/>
            <person name="Markowitz V."/>
            <person name="Szeto E."/>
            <person name="Mikhailova N."/>
            <person name="Pati A."/>
            <person name="Wagner M."/>
            <person name="Woyke T."/>
            <person name="Ollivier B."/>
            <person name="Klenk H.P."/>
            <person name="Spring S."/>
            <person name="Loy A."/>
        </authorList>
    </citation>
    <scope>NUCLEOTIDE SEQUENCE [LARGE SCALE GENOMIC DNA]</scope>
    <source>
        <strain evidence="2">ATCC 19365 / DSM 765 / NCIMB 8382 / VKM B-1628</strain>
    </source>
</reference>
<gene>
    <name evidence="1" type="ordered locus">Desor_5293</name>
</gene>
<dbReference type="STRING" id="768706.Desor_5293"/>
<dbReference type="EMBL" id="CP003108">
    <property type="protein sequence ID" value="AET70673.1"/>
    <property type="molecule type" value="Genomic_DNA"/>
</dbReference>
<dbReference type="HOGENOM" id="CLU_118491_0_0_9"/>
<dbReference type="KEGG" id="dor:Desor_5293"/>
<dbReference type="eggNOG" id="ENOG5033VM3">
    <property type="taxonomic scope" value="Bacteria"/>
</dbReference>
<evidence type="ECO:0000313" key="1">
    <source>
        <dbReference type="EMBL" id="AET70673.1"/>
    </source>
</evidence>
<sequence length="170" mass="17991">MIFPLAKTRIQYAALIVAGVDILISFLFKRSLAHPPNLSNPAPDQYPVTLTIQQLNQLVRAALNGDLPLPPPTQPVPGQGFGPTGLDEPLFPDNLSFSLIISAPFALFDGSPDTSFNVPLFEVPGAPGNLIIAVSLIIAQFFMERSGVGIPNGNNGWNGKAAMNNAKGGM</sequence>
<protein>
    <submittedName>
        <fullName evidence="1">Uncharacterized protein</fullName>
    </submittedName>
</protein>